<dbReference type="RefSeq" id="WP_256612939.1">
    <property type="nucleotide sequence ID" value="NZ_JANIBM010000073.1"/>
</dbReference>
<evidence type="ECO:0000313" key="1">
    <source>
        <dbReference type="EMBL" id="MCQ8183716.1"/>
    </source>
</evidence>
<dbReference type="EMBL" id="JANIBM010000080">
    <property type="protein sequence ID" value="MCQ8183741.1"/>
    <property type="molecule type" value="Genomic_DNA"/>
</dbReference>
<dbReference type="EMBL" id="JANIBM010000073">
    <property type="protein sequence ID" value="MCQ8183716.1"/>
    <property type="molecule type" value="Genomic_DNA"/>
</dbReference>
<gene>
    <name evidence="1" type="ORF">NP603_21615</name>
    <name evidence="2" type="ORF">NP603_21745</name>
</gene>
<protein>
    <submittedName>
        <fullName evidence="1">Uncharacterized protein</fullName>
    </submittedName>
</protein>
<accession>A0ABT1UNS2</accession>
<feature type="non-terminal residue" evidence="1">
    <location>
        <position position="72"/>
    </location>
</feature>
<comment type="caution">
    <text evidence="1">The sequence shown here is derived from an EMBL/GenBank/DDBJ whole genome shotgun (WGS) entry which is preliminary data.</text>
</comment>
<reference evidence="1 3" key="1">
    <citation type="submission" date="2022-07" db="EMBL/GenBank/DDBJ databases">
        <title>Methylomonas rivi sp. nov., Methylomonas rosea sp. nov., Methylomonas aureus sp. nov. and Methylomonas subterranea sp. nov., four novel methanotrophs isolated from a freshwater creek and the deep terrestrial subsurface.</title>
        <authorList>
            <person name="Abin C."/>
            <person name="Sankaranarayanan K."/>
            <person name="Garner C."/>
            <person name="Sindelar R."/>
            <person name="Kotary K."/>
            <person name="Garner R."/>
            <person name="Barclay S."/>
            <person name="Lawson P."/>
            <person name="Krumholz L."/>
        </authorList>
    </citation>
    <scope>NUCLEOTIDE SEQUENCE [LARGE SCALE GENOMIC DNA]</scope>
    <source>
        <strain evidence="1 3">SURF-1</strain>
    </source>
</reference>
<evidence type="ECO:0000313" key="2">
    <source>
        <dbReference type="EMBL" id="MCQ8183741.1"/>
    </source>
</evidence>
<proteinExistence type="predicted"/>
<dbReference type="Proteomes" id="UP001524569">
    <property type="component" value="Unassembled WGS sequence"/>
</dbReference>
<keyword evidence="3" id="KW-1185">Reference proteome</keyword>
<evidence type="ECO:0000313" key="3">
    <source>
        <dbReference type="Proteomes" id="UP001524569"/>
    </source>
</evidence>
<name>A0ABT1UNS2_9GAMM</name>
<organism evidence="1 3">
    <name type="scientific">Methylomonas aurea</name>
    <dbReference type="NCBI Taxonomy" id="2952224"/>
    <lineage>
        <taxon>Bacteria</taxon>
        <taxon>Pseudomonadati</taxon>
        <taxon>Pseudomonadota</taxon>
        <taxon>Gammaproteobacteria</taxon>
        <taxon>Methylococcales</taxon>
        <taxon>Methylococcaceae</taxon>
        <taxon>Methylomonas</taxon>
    </lineage>
</organism>
<sequence>MYKQKPNGTFRMRASFQVSTQQVEGLNVICRRTGLPFSDVCSKALDITLAHYVKDGQFVYPDHTPILTENSA</sequence>